<dbReference type="Pfam" id="PF05161">
    <property type="entry name" value="MOFRL"/>
    <property type="match status" value="1"/>
</dbReference>
<dbReference type="PANTHER" id="PTHR12227:SF0">
    <property type="entry name" value="GLYCERATE KINASE"/>
    <property type="match status" value="1"/>
</dbReference>
<dbReference type="OrthoDB" id="9766552at2"/>
<dbReference type="SUPFAM" id="SSF82544">
    <property type="entry name" value="GckA/TtuD-like"/>
    <property type="match status" value="1"/>
</dbReference>
<evidence type="ECO:0000259" key="2">
    <source>
        <dbReference type="Pfam" id="PF13660"/>
    </source>
</evidence>
<dbReference type="EC" id="1.1.1.29" evidence="3"/>
<dbReference type="RefSeq" id="WP_011418701.1">
    <property type="nucleotide sequence ID" value="NC_007759.1"/>
</dbReference>
<dbReference type="InterPro" id="IPR025286">
    <property type="entry name" value="MOFRL_assoc_dom"/>
</dbReference>
<feature type="domain" description="MOFRL-associated" evidence="2">
    <location>
        <begin position="8"/>
        <end position="242"/>
    </location>
</feature>
<dbReference type="Gene3D" id="3.40.1480.10">
    <property type="entry name" value="MOFRL domain"/>
    <property type="match status" value="1"/>
</dbReference>
<organism evidence="3 4">
    <name type="scientific">Syntrophus aciditrophicus (strain SB)</name>
    <dbReference type="NCBI Taxonomy" id="56780"/>
    <lineage>
        <taxon>Bacteria</taxon>
        <taxon>Pseudomonadati</taxon>
        <taxon>Thermodesulfobacteriota</taxon>
        <taxon>Syntrophia</taxon>
        <taxon>Syntrophales</taxon>
        <taxon>Syntrophaceae</taxon>
        <taxon>Syntrophus</taxon>
    </lineage>
</organism>
<keyword evidence="3" id="KW-0560">Oxidoreductase</keyword>
<dbReference type="PANTHER" id="PTHR12227">
    <property type="entry name" value="GLYCERATE KINASE"/>
    <property type="match status" value="1"/>
</dbReference>
<evidence type="ECO:0000259" key="1">
    <source>
        <dbReference type="Pfam" id="PF05161"/>
    </source>
</evidence>
<evidence type="ECO:0000313" key="3">
    <source>
        <dbReference type="EMBL" id="ABC78684.1"/>
    </source>
</evidence>
<dbReference type="InParanoid" id="Q2LX73"/>
<protein>
    <submittedName>
        <fullName evidence="3">Glycerate dehydrogenase / hydroxypyruvate reductase</fullName>
        <ecNumber evidence="3">1.1.1.29</ecNumber>
        <ecNumber evidence="3">1.1.1.81</ecNumber>
    </submittedName>
</protein>
<dbReference type="EC" id="1.1.1.81" evidence="3"/>
<dbReference type="STRING" id="56780.SYN_00869"/>
<accession>Q2LX73</accession>
<dbReference type="FunFam" id="3.40.1480.10:FF:000002">
    <property type="entry name" value="Glycerate kinase"/>
    <property type="match status" value="1"/>
</dbReference>
<dbReference type="InterPro" id="IPR007835">
    <property type="entry name" value="MOFRL"/>
</dbReference>
<dbReference type="GO" id="GO:0008887">
    <property type="term" value="F:glycerate kinase activity"/>
    <property type="evidence" value="ECO:0007669"/>
    <property type="project" value="InterPro"/>
</dbReference>
<sequence>MNFFRQTASEIFSEALRAVLPESLIRENLAILGDELIVANRGYPLAGMRNLFVFGSGKASVGSAKAAVEALGDRIAGGVVVSNVEGQLDRIRVVVGSHPIPDSRSAAAAEMIIKGLAGLSEDDFFIYLLSGGTSALIEKPLPPLSIADLQETSKLLLRAGVPVDGMNAVRKHLSLIKGGRLGRMTKARGVVLVISDVIGDDLETIGSAPLYKDRSSGRDVCEILSRYGLWEKLPPVVRNLMERTRAGEQEETPKEENPRIDHFVIGSNRKALKKAKMKAESLGMKTWIMTSRLHGEARDVAKALIALGREIRQTRESSNLPVCLLFGGETTVTVRGNGKGGRNQELCLAALKEIGNIPGLLLLSAGTDGIDGNTEAAGALADAEISKRAGELGLSIDDFLERNDSFRFFKQTGGLIVTGPTGTNVMDIAILLIGGNGS</sequence>
<reference evidence="3 4" key="1">
    <citation type="journal article" date="2007" name="Proc. Natl. Acad. Sci. U.S.A.">
        <title>The genome of Syntrophus aciditrophicus: life at the thermodynamic limit of microbial growth.</title>
        <authorList>
            <person name="McInerney M.J."/>
            <person name="Rohlin L."/>
            <person name="Mouttaki H."/>
            <person name="Kim U."/>
            <person name="Krupp R.S."/>
            <person name="Rios-Hernandez L."/>
            <person name="Sieber J."/>
            <person name="Struchtemeyer C.G."/>
            <person name="Bhattacharyya A."/>
            <person name="Campbell J.W."/>
            <person name="Gunsalus R.P."/>
        </authorList>
    </citation>
    <scope>NUCLEOTIDE SEQUENCE [LARGE SCALE GENOMIC DNA]</scope>
    <source>
        <strain evidence="3 4">SB</strain>
    </source>
</reference>
<keyword evidence="4" id="KW-1185">Reference proteome</keyword>
<dbReference type="InterPro" id="IPR038614">
    <property type="entry name" value="GK_N_sf"/>
</dbReference>
<dbReference type="KEGG" id="sat:SYN_00869"/>
<dbReference type="AlphaFoldDB" id="Q2LX73"/>
<dbReference type="eggNOG" id="COG2379">
    <property type="taxonomic scope" value="Bacteria"/>
</dbReference>
<evidence type="ECO:0000313" key="4">
    <source>
        <dbReference type="Proteomes" id="UP000001933"/>
    </source>
</evidence>
<feature type="domain" description="MOFRL" evidence="1">
    <location>
        <begin position="322"/>
        <end position="427"/>
    </location>
</feature>
<dbReference type="GO" id="GO:0005737">
    <property type="term" value="C:cytoplasm"/>
    <property type="evidence" value="ECO:0007669"/>
    <property type="project" value="TreeGrafter"/>
</dbReference>
<dbReference type="InterPro" id="IPR039760">
    <property type="entry name" value="MOFRL_protein"/>
</dbReference>
<name>Q2LX73_SYNAS</name>
<gene>
    <name evidence="3" type="ORF">SYN_00869</name>
</gene>
<dbReference type="EMBL" id="CP000252">
    <property type="protein sequence ID" value="ABC78684.1"/>
    <property type="molecule type" value="Genomic_DNA"/>
</dbReference>
<dbReference type="Gene3D" id="3.40.50.10180">
    <property type="entry name" value="Glycerate kinase, MOFRL-like N-terminal domain"/>
    <property type="match status" value="1"/>
</dbReference>
<dbReference type="Proteomes" id="UP000001933">
    <property type="component" value="Chromosome"/>
</dbReference>
<dbReference type="GO" id="GO:0008465">
    <property type="term" value="F:hydroxypyruvate reductase (NADH) activity"/>
    <property type="evidence" value="ECO:0007669"/>
    <property type="project" value="UniProtKB-EC"/>
</dbReference>
<dbReference type="InterPro" id="IPR037035">
    <property type="entry name" value="GK-like_C_sf"/>
</dbReference>
<proteinExistence type="predicted"/>
<dbReference type="Pfam" id="PF13660">
    <property type="entry name" value="DUF4147"/>
    <property type="match status" value="1"/>
</dbReference>
<dbReference type="HOGENOM" id="CLU_032279_1_1_7"/>